<accession>A0A7X4YV48</accession>
<reference evidence="1 2" key="1">
    <citation type="submission" date="2020-01" db="EMBL/GenBank/DDBJ databases">
        <title>Paenibacillus soybeanensis sp. nov. isolated from the nodules of soybean (Glycine max(L.) Merr).</title>
        <authorList>
            <person name="Wang H."/>
        </authorList>
    </citation>
    <scope>NUCLEOTIDE SEQUENCE [LARGE SCALE GENOMIC DNA]</scope>
    <source>
        <strain evidence="1 2">DSM 23054</strain>
    </source>
</reference>
<keyword evidence="2" id="KW-1185">Reference proteome</keyword>
<dbReference type="AlphaFoldDB" id="A0A7X4YV48"/>
<name>A0A7X4YV48_9BACL</name>
<sequence length="153" mass="17041">MSWQIERIWRKSLFLLPVMLFVFGMAGCGHKENGSAGIHVASDSITSIKLTCTPLCMQLGEPPFEERVFTSPDVILTFTSALDMGKKMPGVLDYGAYFMMIIHYASGNEREFVLNIDDEDGRQGLLVDSSNSEQGYVIPNKGAEILRGIIYRP</sequence>
<organism evidence="1 2">
    <name type="scientific">Paenibacillus sacheonensis</name>
    <dbReference type="NCBI Taxonomy" id="742054"/>
    <lineage>
        <taxon>Bacteria</taxon>
        <taxon>Bacillati</taxon>
        <taxon>Bacillota</taxon>
        <taxon>Bacilli</taxon>
        <taxon>Bacillales</taxon>
        <taxon>Paenibacillaceae</taxon>
        <taxon>Paenibacillus</taxon>
    </lineage>
</organism>
<dbReference type="RefSeq" id="WP_161704907.1">
    <property type="nucleotide sequence ID" value="NZ_JAAAMU010000028.1"/>
</dbReference>
<dbReference type="PROSITE" id="PS51257">
    <property type="entry name" value="PROKAR_LIPOPROTEIN"/>
    <property type="match status" value="1"/>
</dbReference>
<protein>
    <recommendedName>
        <fullName evidence="3">Lipoprotein</fullName>
    </recommendedName>
</protein>
<dbReference type="EMBL" id="JAAAMU010000028">
    <property type="protein sequence ID" value="NBC73175.1"/>
    <property type="molecule type" value="Genomic_DNA"/>
</dbReference>
<dbReference type="OrthoDB" id="2920731at2"/>
<dbReference type="Proteomes" id="UP000558113">
    <property type="component" value="Unassembled WGS sequence"/>
</dbReference>
<gene>
    <name evidence="1" type="ORF">GT003_29795</name>
</gene>
<evidence type="ECO:0008006" key="3">
    <source>
        <dbReference type="Google" id="ProtNLM"/>
    </source>
</evidence>
<evidence type="ECO:0000313" key="2">
    <source>
        <dbReference type="Proteomes" id="UP000558113"/>
    </source>
</evidence>
<proteinExistence type="predicted"/>
<evidence type="ECO:0000313" key="1">
    <source>
        <dbReference type="EMBL" id="NBC73175.1"/>
    </source>
</evidence>
<comment type="caution">
    <text evidence="1">The sequence shown here is derived from an EMBL/GenBank/DDBJ whole genome shotgun (WGS) entry which is preliminary data.</text>
</comment>